<evidence type="ECO:0000313" key="1">
    <source>
        <dbReference type="EMBL" id="KAJ8879806.1"/>
    </source>
</evidence>
<organism evidence="1 2">
    <name type="scientific">Dryococelus australis</name>
    <dbReference type="NCBI Taxonomy" id="614101"/>
    <lineage>
        <taxon>Eukaryota</taxon>
        <taxon>Metazoa</taxon>
        <taxon>Ecdysozoa</taxon>
        <taxon>Arthropoda</taxon>
        <taxon>Hexapoda</taxon>
        <taxon>Insecta</taxon>
        <taxon>Pterygota</taxon>
        <taxon>Neoptera</taxon>
        <taxon>Polyneoptera</taxon>
        <taxon>Phasmatodea</taxon>
        <taxon>Verophasmatodea</taxon>
        <taxon>Anareolatae</taxon>
        <taxon>Phasmatidae</taxon>
        <taxon>Eurycanthinae</taxon>
        <taxon>Dryococelus</taxon>
    </lineage>
</organism>
<name>A0ABQ9H695_9NEOP</name>
<accession>A0ABQ9H695</accession>
<dbReference type="EMBL" id="JARBHB010000007">
    <property type="protein sequence ID" value="KAJ8879806.1"/>
    <property type="molecule type" value="Genomic_DNA"/>
</dbReference>
<reference evidence="1 2" key="1">
    <citation type="submission" date="2023-02" db="EMBL/GenBank/DDBJ databases">
        <title>LHISI_Scaffold_Assembly.</title>
        <authorList>
            <person name="Stuart O.P."/>
            <person name="Cleave R."/>
            <person name="Magrath M.J.L."/>
            <person name="Mikheyev A.S."/>
        </authorList>
    </citation>
    <scope>NUCLEOTIDE SEQUENCE [LARGE SCALE GENOMIC DNA]</scope>
    <source>
        <strain evidence="1">Daus_M_001</strain>
        <tissue evidence="1">Leg muscle</tissue>
    </source>
</reference>
<sequence>MHRPQSENAGLSRLLHMPLAPEGPLLSKIHSLAERQRLWCGWQTIRSPPSWIPGFKSRRGRTHFRNPFTFHQGELGSIPGRAAPGFSHVGIVSDDAASRRDFSGISRFPPPFLSGAAPYSPLSPSSALNTSLLRAAQISSFFTHVHMLNVHSCARRSQQRKTFLLLHIAHQANPHQKDIQATIPFDYYSDLQQPCHLL</sequence>
<protein>
    <submittedName>
        <fullName evidence="1">Uncharacterized protein</fullName>
    </submittedName>
</protein>
<evidence type="ECO:0000313" key="2">
    <source>
        <dbReference type="Proteomes" id="UP001159363"/>
    </source>
</evidence>
<gene>
    <name evidence="1" type="ORF">PR048_020414</name>
</gene>
<proteinExistence type="predicted"/>
<dbReference type="Proteomes" id="UP001159363">
    <property type="component" value="Chromosome 6"/>
</dbReference>
<comment type="caution">
    <text evidence="1">The sequence shown here is derived from an EMBL/GenBank/DDBJ whole genome shotgun (WGS) entry which is preliminary data.</text>
</comment>
<keyword evidence="2" id="KW-1185">Reference proteome</keyword>